<keyword evidence="3" id="KW-1185">Reference proteome</keyword>
<feature type="compositionally biased region" description="Basic and acidic residues" evidence="1">
    <location>
        <begin position="131"/>
        <end position="144"/>
    </location>
</feature>
<name>A0A9P5A9B0_9HYPO</name>
<proteinExistence type="predicted"/>
<evidence type="ECO:0000313" key="2">
    <source>
        <dbReference type="EMBL" id="KAF4334084.1"/>
    </source>
</evidence>
<feature type="region of interest" description="Disordered" evidence="1">
    <location>
        <begin position="131"/>
        <end position="151"/>
    </location>
</feature>
<accession>A0A9P5A9B0</accession>
<gene>
    <name evidence="2" type="ORF">FBEOM_12095</name>
</gene>
<protein>
    <submittedName>
        <fullName evidence="2">Uncharacterized protein</fullName>
    </submittedName>
</protein>
<evidence type="ECO:0000313" key="3">
    <source>
        <dbReference type="Proteomes" id="UP000730481"/>
    </source>
</evidence>
<evidence type="ECO:0000256" key="1">
    <source>
        <dbReference type="SAM" id="MobiDB-lite"/>
    </source>
</evidence>
<reference evidence="2" key="2">
    <citation type="submission" date="2020-02" db="EMBL/GenBank/DDBJ databases">
        <title>Identification and distribution of gene clusters putatively required for synthesis of sphingolipid metabolism inhibitors in phylogenetically diverse species of the filamentous fungus Fusarium.</title>
        <authorList>
            <person name="Kim H.-S."/>
            <person name="Busman M."/>
            <person name="Brown D.W."/>
            <person name="Divon H."/>
            <person name="Uhlig S."/>
            <person name="Proctor R.H."/>
        </authorList>
    </citation>
    <scope>NUCLEOTIDE SEQUENCE</scope>
    <source>
        <strain evidence="2">NRRL 25174</strain>
    </source>
</reference>
<comment type="caution">
    <text evidence="2">The sequence shown here is derived from an EMBL/GenBank/DDBJ whole genome shotgun (WGS) entry which is preliminary data.</text>
</comment>
<reference evidence="2" key="1">
    <citation type="journal article" date="2017" name="Mycologia">
        <title>Fusarium algeriense, sp. nov., a novel toxigenic crown rot pathogen of durum wheat from Algeria is nested in the Fusarium burgessii species complex.</title>
        <authorList>
            <person name="Laraba I."/>
            <person name="Keddad A."/>
            <person name="Boureghda H."/>
            <person name="Abdallah N."/>
            <person name="Vaughan M.M."/>
            <person name="Proctor R.H."/>
            <person name="Busman M."/>
            <person name="O'Donnell K."/>
        </authorList>
    </citation>
    <scope>NUCLEOTIDE SEQUENCE</scope>
    <source>
        <strain evidence="2">NRRL 25174</strain>
    </source>
</reference>
<sequence length="151" mass="16632">MGNSSSKDSTLTPRISPETAVKGIPHNLSASFTKRASLTLQCILTDAARTFAVHVSLNGSYDVILYDGPDATCAVLATAKKNPQWYHDFRINLPGLEIEKAREELLRCSTVNKLKEGYWFAMQLGDGVLREGNKSRSKKGRDGDGNWSELD</sequence>
<dbReference type="Proteomes" id="UP000730481">
    <property type="component" value="Unassembled WGS sequence"/>
</dbReference>
<dbReference type="AlphaFoldDB" id="A0A9P5A9B0"/>
<organism evidence="2 3">
    <name type="scientific">Fusarium beomiforme</name>
    <dbReference type="NCBI Taxonomy" id="44412"/>
    <lineage>
        <taxon>Eukaryota</taxon>
        <taxon>Fungi</taxon>
        <taxon>Dikarya</taxon>
        <taxon>Ascomycota</taxon>
        <taxon>Pezizomycotina</taxon>
        <taxon>Sordariomycetes</taxon>
        <taxon>Hypocreomycetidae</taxon>
        <taxon>Hypocreales</taxon>
        <taxon>Nectriaceae</taxon>
        <taxon>Fusarium</taxon>
        <taxon>Fusarium burgessii species complex</taxon>
    </lineage>
</organism>
<dbReference type="EMBL" id="PVQB02000733">
    <property type="protein sequence ID" value="KAF4334084.1"/>
    <property type="molecule type" value="Genomic_DNA"/>
</dbReference>
<dbReference type="OrthoDB" id="3431997at2759"/>